<keyword evidence="1" id="KW-1133">Transmembrane helix</keyword>
<keyword evidence="1" id="KW-0812">Transmembrane</keyword>
<accession>W8U5K7</accession>
<sequence length="253" mass="27604">MVKGAIYIMAAAFCLFAVTLVADLMSGLYEKKLWAATEKPPFGYYDSSAASEYQKTYQLSTDISDFSKKASLLKVDLENIASVAERAATQESAKAQEEPVKAMTSSQYLKVDLSQTSGYTKSDIDKLIEGTSLEGLGEYVIAAEHLHGVNALFIISVAQHESQYGQSKISRMKNNLFGIGAYDATPYRSAKRFASKQESIMKFASIISTGYFSKGALSVERIGAKYASDKNWAAAVASLMHKNAVRIELESGF</sequence>
<dbReference type="OrthoDB" id="9816557at2"/>
<keyword evidence="4" id="KW-1185">Reference proteome</keyword>
<reference evidence="3 4" key="1">
    <citation type="journal article" date="2014" name="Genome Announc.">
        <title>Complete Genome Sequence of Amino Acid-Utilizing Eubacterium acidaminophilum al-2 (DSM 3953).</title>
        <authorList>
            <person name="Poehlein A."/>
            <person name="Andreesen J.R."/>
            <person name="Daniel R."/>
        </authorList>
    </citation>
    <scope>NUCLEOTIDE SEQUENCE [LARGE SCALE GENOMIC DNA]</scope>
    <source>
        <strain evidence="3 4">DSM 3953</strain>
    </source>
</reference>
<organism evidence="3 4">
    <name type="scientific">Peptoclostridium acidaminophilum DSM 3953</name>
    <dbReference type="NCBI Taxonomy" id="1286171"/>
    <lineage>
        <taxon>Bacteria</taxon>
        <taxon>Bacillati</taxon>
        <taxon>Bacillota</taxon>
        <taxon>Clostridia</taxon>
        <taxon>Peptostreptococcales</taxon>
        <taxon>Peptoclostridiaceae</taxon>
        <taxon>Peptoclostridium</taxon>
    </lineage>
</organism>
<dbReference type="Proteomes" id="UP000019591">
    <property type="component" value="Chromosome"/>
</dbReference>
<keyword evidence="1" id="KW-0472">Membrane</keyword>
<name>W8U5K7_PEPAC</name>
<dbReference type="EC" id="3.2.1.-" evidence="3"/>
<dbReference type="InterPro" id="IPR002901">
    <property type="entry name" value="MGlyc_endo_b_GlcNAc-like_dom"/>
</dbReference>
<dbReference type="SMART" id="SM00047">
    <property type="entry name" value="LYZ2"/>
    <property type="match status" value="1"/>
</dbReference>
<keyword evidence="3" id="KW-0326">Glycosidase</keyword>
<dbReference type="AlphaFoldDB" id="W8U5K7"/>
<protein>
    <submittedName>
        <fullName evidence="3">S-layer protein/ peptidoglycan endo-beta-N-acetylglucosaminidase</fullName>
        <ecNumber evidence="3">3.2.1.-</ecNumber>
    </submittedName>
</protein>
<feature type="domain" description="Mannosyl-glycoprotein endo-beta-N-acetylglucosamidase-like" evidence="2">
    <location>
        <begin position="125"/>
        <end position="244"/>
    </location>
</feature>
<gene>
    <name evidence="3" type="ORF">EAL2_c09120</name>
</gene>
<evidence type="ECO:0000256" key="1">
    <source>
        <dbReference type="SAM" id="Phobius"/>
    </source>
</evidence>
<dbReference type="GO" id="GO:0004040">
    <property type="term" value="F:amidase activity"/>
    <property type="evidence" value="ECO:0007669"/>
    <property type="project" value="InterPro"/>
</dbReference>
<proteinExistence type="predicted"/>
<evidence type="ECO:0000313" key="3">
    <source>
        <dbReference type="EMBL" id="AHM56211.1"/>
    </source>
</evidence>
<dbReference type="STRING" id="1286171.EAL2_c09120"/>
<dbReference type="Gene3D" id="1.10.530.10">
    <property type="match status" value="1"/>
</dbReference>
<dbReference type="eggNOG" id="COG4193">
    <property type="taxonomic scope" value="Bacteria"/>
</dbReference>
<dbReference type="HOGENOM" id="CLU_1097297_0_0_9"/>
<dbReference type="PATRIC" id="fig|1286171.3.peg.861"/>
<dbReference type="KEGG" id="eac:EAL2_c09120"/>
<dbReference type="Pfam" id="PF01832">
    <property type="entry name" value="Glucosaminidase"/>
    <property type="match status" value="1"/>
</dbReference>
<dbReference type="RefSeq" id="WP_025435228.1">
    <property type="nucleotide sequence ID" value="NZ_CP007452.1"/>
</dbReference>
<feature type="transmembrane region" description="Helical" evidence="1">
    <location>
        <begin position="6"/>
        <end position="29"/>
    </location>
</feature>
<dbReference type="GO" id="GO:0016798">
    <property type="term" value="F:hydrolase activity, acting on glycosyl bonds"/>
    <property type="evidence" value="ECO:0007669"/>
    <property type="project" value="UniProtKB-KW"/>
</dbReference>
<dbReference type="EMBL" id="CP007452">
    <property type="protein sequence ID" value="AHM56211.1"/>
    <property type="molecule type" value="Genomic_DNA"/>
</dbReference>
<evidence type="ECO:0000313" key="4">
    <source>
        <dbReference type="Proteomes" id="UP000019591"/>
    </source>
</evidence>
<keyword evidence="3" id="KW-0378">Hydrolase</keyword>
<evidence type="ECO:0000259" key="2">
    <source>
        <dbReference type="SMART" id="SM00047"/>
    </source>
</evidence>